<dbReference type="AlphaFoldDB" id="A0A398B8M3"/>
<dbReference type="InterPro" id="IPR051598">
    <property type="entry name" value="TSUP/Inactive_protease-like"/>
</dbReference>
<evidence type="ECO:0000256" key="4">
    <source>
        <dbReference type="ARBA" id="ARBA00022989"/>
    </source>
</evidence>
<feature type="transmembrane region" description="Helical" evidence="6">
    <location>
        <begin position="177"/>
        <end position="198"/>
    </location>
</feature>
<protein>
    <recommendedName>
        <fullName evidence="6">Probable membrane transporter protein</fullName>
    </recommendedName>
</protein>
<dbReference type="OrthoDB" id="2841647at2"/>
<dbReference type="InterPro" id="IPR002781">
    <property type="entry name" value="TM_pro_TauE-like"/>
</dbReference>
<dbReference type="GO" id="GO:0005886">
    <property type="term" value="C:plasma membrane"/>
    <property type="evidence" value="ECO:0007669"/>
    <property type="project" value="UniProtKB-SubCell"/>
</dbReference>
<keyword evidence="8" id="KW-1185">Reference proteome</keyword>
<sequence length="287" mass="30567">MELIIFFLLGGFISILSGFFGVGGGFILTPVLLLIGLSPLEAITTSLLFTVGTSSSGILAHISLGNIRWTDGLVLGLSGAVATQAAHPFVFFLESRGWDAIAIPSLYIVMLSYFAYQMIKPRVRESHSLEGRHLRQPWKLFAIGLGAGFTSAAMGVGGGFLIVPLLVTLLGFEPRKAVGTSLLAVLMIAGTGFASYATEVHIDYLHGALLVCGGLAGSQLGARLTAFFKNGEMKPLLGTLYIVMVSGTVFKLLHYDYAGLSAMGLFMLFFLLLSVLKIRNGRASLRA</sequence>
<feature type="transmembrane region" description="Helical" evidence="6">
    <location>
        <begin position="47"/>
        <end position="67"/>
    </location>
</feature>
<dbReference type="PANTHER" id="PTHR43701:SF12">
    <property type="entry name" value="MEMBRANE TRANSPORTER PROTEIN YTNM-RELATED"/>
    <property type="match status" value="1"/>
</dbReference>
<evidence type="ECO:0000256" key="6">
    <source>
        <dbReference type="RuleBase" id="RU363041"/>
    </source>
</evidence>
<comment type="subcellular location">
    <subcellularLocation>
        <location evidence="6">Cell membrane</location>
        <topology evidence="6">Multi-pass membrane protein</topology>
    </subcellularLocation>
    <subcellularLocation>
        <location evidence="1">Membrane</location>
        <topology evidence="1">Multi-pass membrane protein</topology>
    </subcellularLocation>
</comment>
<evidence type="ECO:0000256" key="3">
    <source>
        <dbReference type="ARBA" id="ARBA00022692"/>
    </source>
</evidence>
<keyword evidence="6" id="KW-1003">Cell membrane</keyword>
<dbReference type="EMBL" id="QWVT01000022">
    <property type="protein sequence ID" value="RID84250.1"/>
    <property type="molecule type" value="Genomic_DNA"/>
</dbReference>
<reference evidence="7 8" key="1">
    <citation type="submission" date="2018-08" db="EMBL/GenBank/DDBJ databases">
        <title>Bacillus jemisoniae sp. nov., Bacillus chryseoplanitiae sp. nov., Bacillus resnikiae sp. nov., and Bacillus frankliniae sp. nov., isolated from Viking spacecraft and associated surfaces.</title>
        <authorList>
            <person name="Seuylemezian A."/>
            <person name="Vaishampayan P."/>
        </authorList>
    </citation>
    <scope>NUCLEOTIDE SEQUENCE [LARGE SCALE GENOMIC DNA]</scope>
    <source>
        <strain evidence="7 8">JJ-247</strain>
    </source>
</reference>
<feature type="transmembrane region" description="Helical" evidence="6">
    <location>
        <begin position="259"/>
        <end position="276"/>
    </location>
</feature>
<keyword evidence="4 6" id="KW-1133">Transmembrane helix</keyword>
<evidence type="ECO:0000256" key="5">
    <source>
        <dbReference type="ARBA" id="ARBA00023136"/>
    </source>
</evidence>
<dbReference type="PANTHER" id="PTHR43701">
    <property type="entry name" value="MEMBRANE TRANSPORTER PROTEIN MJ0441-RELATED"/>
    <property type="match status" value="1"/>
</dbReference>
<feature type="transmembrane region" description="Helical" evidence="6">
    <location>
        <begin position="6"/>
        <end position="35"/>
    </location>
</feature>
<accession>A0A398B8M3</accession>
<feature type="transmembrane region" description="Helical" evidence="6">
    <location>
        <begin position="73"/>
        <end position="93"/>
    </location>
</feature>
<feature type="transmembrane region" description="Helical" evidence="6">
    <location>
        <begin position="139"/>
        <end position="170"/>
    </location>
</feature>
<organism evidence="7 8">
    <name type="scientific">Mesobacillus zeae</name>
    <dbReference type="NCBI Taxonomy" id="1917180"/>
    <lineage>
        <taxon>Bacteria</taxon>
        <taxon>Bacillati</taxon>
        <taxon>Bacillota</taxon>
        <taxon>Bacilli</taxon>
        <taxon>Bacillales</taxon>
        <taxon>Bacillaceae</taxon>
        <taxon>Mesobacillus</taxon>
    </lineage>
</organism>
<dbReference type="RefSeq" id="WP_119113344.1">
    <property type="nucleotide sequence ID" value="NZ_CBCSEO010000017.1"/>
</dbReference>
<feature type="transmembrane region" description="Helical" evidence="6">
    <location>
        <begin position="100"/>
        <end position="119"/>
    </location>
</feature>
<evidence type="ECO:0000256" key="2">
    <source>
        <dbReference type="ARBA" id="ARBA00009142"/>
    </source>
</evidence>
<comment type="similarity">
    <text evidence="2 6">Belongs to the 4-toluene sulfonate uptake permease (TSUP) (TC 2.A.102) family.</text>
</comment>
<keyword evidence="5 6" id="KW-0472">Membrane</keyword>
<dbReference type="Pfam" id="PF01925">
    <property type="entry name" value="TauE"/>
    <property type="match status" value="1"/>
</dbReference>
<keyword evidence="3 6" id="KW-0812">Transmembrane</keyword>
<dbReference type="Proteomes" id="UP000265816">
    <property type="component" value="Unassembled WGS sequence"/>
</dbReference>
<evidence type="ECO:0000313" key="7">
    <source>
        <dbReference type="EMBL" id="RID84250.1"/>
    </source>
</evidence>
<evidence type="ECO:0000313" key="8">
    <source>
        <dbReference type="Proteomes" id="UP000265816"/>
    </source>
</evidence>
<feature type="transmembrane region" description="Helical" evidence="6">
    <location>
        <begin position="204"/>
        <end position="224"/>
    </location>
</feature>
<evidence type="ECO:0000256" key="1">
    <source>
        <dbReference type="ARBA" id="ARBA00004141"/>
    </source>
</evidence>
<proteinExistence type="inferred from homology"/>
<comment type="caution">
    <text evidence="7">The sequence shown here is derived from an EMBL/GenBank/DDBJ whole genome shotgun (WGS) entry which is preliminary data.</text>
</comment>
<gene>
    <name evidence="7" type="ORF">D1970_13215</name>
</gene>
<name>A0A398B8M3_9BACI</name>